<keyword evidence="1" id="KW-0489">Methyltransferase</keyword>
<dbReference type="Gene3D" id="3.40.50.150">
    <property type="entry name" value="Vaccinia Virus protein VP39"/>
    <property type="match status" value="1"/>
</dbReference>
<evidence type="ECO:0000256" key="3">
    <source>
        <dbReference type="SAM" id="MobiDB-lite"/>
    </source>
</evidence>
<comment type="caution">
    <text evidence="4">The sequence shown here is derived from an EMBL/GenBank/DDBJ whole genome shotgun (WGS) entry which is preliminary data.</text>
</comment>
<dbReference type="GO" id="GO:0005634">
    <property type="term" value="C:nucleus"/>
    <property type="evidence" value="ECO:0007669"/>
    <property type="project" value="TreeGrafter"/>
</dbReference>
<proteinExistence type="predicted"/>
<dbReference type="AlphaFoldDB" id="A0A409W1N1"/>
<dbReference type="Proteomes" id="UP000284706">
    <property type="component" value="Unassembled WGS sequence"/>
</dbReference>
<keyword evidence="5" id="KW-1185">Reference proteome</keyword>
<feature type="region of interest" description="Disordered" evidence="3">
    <location>
        <begin position="379"/>
        <end position="491"/>
    </location>
</feature>
<name>A0A409W1N1_9AGAR</name>
<dbReference type="SUPFAM" id="SSF53335">
    <property type="entry name" value="S-adenosyl-L-methionine-dependent methyltransferases"/>
    <property type="match status" value="1"/>
</dbReference>
<dbReference type="InterPro" id="IPR029063">
    <property type="entry name" value="SAM-dependent_MTases_sf"/>
</dbReference>
<dbReference type="GO" id="GO:0008168">
    <property type="term" value="F:methyltransferase activity"/>
    <property type="evidence" value="ECO:0007669"/>
    <property type="project" value="UniProtKB-KW"/>
</dbReference>
<accession>A0A409W1N1</accession>
<evidence type="ECO:0000313" key="5">
    <source>
        <dbReference type="Proteomes" id="UP000284706"/>
    </source>
</evidence>
<dbReference type="OrthoDB" id="514248at2759"/>
<feature type="compositionally biased region" description="Low complexity" evidence="3">
    <location>
        <begin position="386"/>
        <end position="405"/>
    </location>
</feature>
<feature type="compositionally biased region" description="Polar residues" evidence="3">
    <location>
        <begin position="444"/>
        <end position="453"/>
    </location>
</feature>
<dbReference type="GO" id="GO:0070475">
    <property type="term" value="P:rRNA base methylation"/>
    <property type="evidence" value="ECO:0007669"/>
    <property type="project" value="TreeGrafter"/>
</dbReference>
<dbReference type="CDD" id="cd02440">
    <property type="entry name" value="AdoMet_MTases"/>
    <property type="match status" value="1"/>
</dbReference>
<dbReference type="PANTHER" id="PTHR13393:SF0">
    <property type="entry name" value="RNA N6-ADENOSINE-METHYLTRANSFERASE METTL16"/>
    <property type="match status" value="1"/>
</dbReference>
<dbReference type="EMBL" id="NHYE01005459">
    <property type="protein sequence ID" value="PPQ72405.1"/>
    <property type="molecule type" value="Genomic_DNA"/>
</dbReference>
<protein>
    <recommendedName>
        <fullName evidence="6">U6 small nuclear RNA (adenine-(43)-N(6))-methyltransferase</fullName>
    </recommendedName>
</protein>
<dbReference type="InterPro" id="IPR010286">
    <property type="entry name" value="METTL16/RlmF"/>
</dbReference>
<organism evidence="4 5">
    <name type="scientific">Gymnopilus dilepis</name>
    <dbReference type="NCBI Taxonomy" id="231916"/>
    <lineage>
        <taxon>Eukaryota</taxon>
        <taxon>Fungi</taxon>
        <taxon>Dikarya</taxon>
        <taxon>Basidiomycota</taxon>
        <taxon>Agaricomycotina</taxon>
        <taxon>Agaricomycetes</taxon>
        <taxon>Agaricomycetidae</taxon>
        <taxon>Agaricales</taxon>
        <taxon>Agaricineae</taxon>
        <taxon>Hymenogastraceae</taxon>
        <taxon>Gymnopilus</taxon>
    </lineage>
</organism>
<evidence type="ECO:0000256" key="1">
    <source>
        <dbReference type="ARBA" id="ARBA00022603"/>
    </source>
</evidence>
<gene>
    <name evidence="4" type="ORF">CVT26_003798</name>
</gene>
<dbReference type="InParanoid" id="A0A409W1N1"/>
<sequence length="586" mass="63063">MLRDFGVVLGIPEGRLCPPVRVLLRFHLLRAFTDGSRCIVGCVGRMNYVLWIQDIVYAHRAVLVSKSSSGQRKIRGLDIGTGSTAIYPLLACKLEPSWEMVGTELDDFSYEYALKNVESNNLQSSIRILKASDDKPILFPLDDQTFDFCMCNPPFYASKEEIERSAEAKELPPNAVCTGAEIEMIYPAGGEEGFVGRMVAESERFGVRCKWYTSMLGKMSSVFTIVGMLKERSITNYAITEFVQGQTRRWAVGWSFTDERLPDTTARIPNISPKHPLHVLMPSRNTLTQTFQLAPSASASGSEEAVMVKVVGDVLDALDGVSVSLVRASSTELAASAEVEYAGSAAAVGGAGGRDAPVLVEPRGGARFARPAAPILTPSVLRSPQASTPLSSLPETTETEAASTTWLVEATENTWSRAARRKNKNKSKVTSLHSEDQLQQQQQETPFTATSGSGPMRSAKTKTHRILREQQGDEEEARVRKTEASSSSPRPALTCSVRVSVSSAEATSAAGAVDASAVSYNGGGGDGEVSNAANAAEGACAGAAASRTLELELEFQWIYGSDSDRALFESFVGHVGRKVGVGLKRV</sequence>
<feature type="compositionally biased region" description="Basic and acidic residues" evidence="3">
    <location>
        <begin position="466"/>
        <end position="483"/>
    </location>
</feature>
<keyword evidence="2" id="KW-0808">Transferase</keyword>
<dbReference type="Pfam" id="PF05971">
    <property type="entry name" value="Methyltransf_10"/>
    <property type="match status" value="1"/>
</dbReference>
<reference evidence="4 5" key="1">
    <citation type="journal article" date="2018" name="Evol. Lett.">
        <title>Horizontal gene cluster transfer increased hallucinogenic mushroom diversity.</title>
        <authorList>
            <person name="Reynolds H.T."/>
            <person name="Vijayakumar V."/>
            <person name="Gluck-Thaler E."/>
            <person name="Korotkin H.B."/>
            <person name="Matheny P.B."/>
            <person name="Slot J.C."/>
        </authorList>
    </citation>
    <scope>NUCLEOTIDE SEQUENCE [LARGE SCALE GENOMIC DNA]</scope>
    <source>
        <strain evidence="4 5">SRW20</strain>
    </source>
</reference>
<evidence type="ECO:0000313" key="4">
    <source>
        <dbReference type="EMBL" id="PPQ72405.1"/>
    </source>
</evidence>
<evidence type="ECO:0000256" key="2">
    <source>
        <dbReference type="ARBA" id="ARBA00022679"/>
    </source>
</evidence>
<feature type="compositionally biased region" description="Basic residues" evidence="3">
    <location>
        <begin position="418"/>
        <end position="427"/>
    </location>
</feature>
<evidence type="ECO:0008006" key="6">
    <source>
        <dbReference type="Google" id="ProtNLM"/>
    </source>
</evidence>
<dbReference type="PANTHER" id="PTHR13393">
    <property type="entry name" value="SAM-DEPENDENT METHYLTRANSFERASE"/>
    <property type="match status" value="1"/>
</dbReference>